<dbReference type="EMBL" id="JGYD01000025">
    <property type="protein sequence ID" value="KSV17303.1"/>
    <property type="molecule type" value="Genomic_DNA"/>
</dbReference>
<protein>
    <submittedName>
        <fullName evidence="1">Uncharacterized protein</fullName>
    </submittedName>
</protein>
<sequence>MAADNWEINTFIVLNLKRRFLKVPELNWDNKLEDEARTYVNSVKNNDWEQIGAWRRGPQGGLENVPQWVQDAQASVSLPENACPYDTYSITVSDNNHEYMHEFERDGGIYYRRPVKPHSKTFDLTSNKKWGFRHMISACICAHWTSPEDIADLLWNEHITKSRFKYGAVTIRNDQRYTYVGLACK</sequence>
<proteinExistence type="predicted"/>
<reference evidence="1 2" key="1">
    <citation type="journal article" date="2015" name="Sci. Rep.">
        <title>A comparative genomics and reductive dehalogenase gene transcription study of two chloroethene-respiring bacteria, Dehalococcoides mccartyi strains MB and 11a.</title>
        <authorList>
            <person name="Low A."/>
            <person name="Shen Z."/>
            <person name="Cheng D."/>
            <person name="Rogers M.J."/>
            <person name="Lee P.K."/>
            <person name="He J."/>
        </authorList>
    </citation>
    <scope>NUCLEOTIDE SEQUENCE [LARGE SCALE GENOMIC DNA]</scope>
    <source>
        <strain evidence="1 2">MB</strain>
    </source>
</reference>
<evidence type="ECO:0000313" key="2">
    <source>
        <dbReference type="Proteomes" id="UP000053577"/>
    </source>
</evidence>
<dbReference type="PATRIC" id="fig|61435.5.peg.1509"/>
<comment type="caution">
    <text evidence="1">The sequence shown here is derived from an EMBL/GenBank/DDBJ whole genome shotgun (WGS) entry which is preliminary data.</text>
</comment>
<dbReference type="RefSeq" id="WP_034375988.1">
    <property type="nucleotide sequence ID" value="NZ_CP019865.1"/>
</dbReference>
<accession>A0A0V8M0K2</accession>
<evidence type="ECO:0000313" key="1">
    <source>
        <dbReference type="EMBL" id="KSV17303.1"/>
    </source>
</evidence>
<name>A0A0V8M0K2_9CHLR</name>
<dbReference type="Proteomes" id="UP000053577">
    <property type="component" value="Unassembled WGS sequence"/>
</dbReference>
<gene>
    <name evidence="1" type="ORF">DA01_07695</name>
</gene>
<dbReference type="AlphaFoldDB" id="A0A0V8M0K2"/>
<organism evidence="1 2">
    <name type="scientific">Dehalococcoides mccartyi</name>
    <dbReference type="NCBI Taxonomy" id="61435"/>
    <lineage>
        <taxon>Bacteria</taxon>
        <taxon>Bacillati</taxon>
        <taxon>Chloroflexota</taxon>
        <taxon>Dehalococcoidia</taxon>
        <taxon>Dehalococcoidales</taxon>
        <taxon>Dehalococcoidaceae</taxon>
        <taxon>Dehalococcoides</taxon>
    </lineage>
</organism>